<organism evidence="1">
    <name type="scientific">marine sediment metagenome</name>
    <dbReference type="NCBI Taxonomy" id="412755"/>
    <lineage>
        <taxon>unclassified sequences</taxon>
        <taxon>metagenomes</taxon>
        <taxon>ecological metagenomes</taxon>
    </lineage>
</organism>
<gene>
    <name evidence="1" type="ORF">LCGC14_1937600</name>
</gene>
<dbReference type="EMBL" id="LAZR01020917">
    <property type="protein sequence ID" value="KKL87147.1"/>
    <property type="molecule type" value="Genomic_DNA"/>
</dbReference>
<protein>
    <submittedName>
        <fullName evidence="1">Uncharacterized protein</fullName>
    </submittedName>
</protein>
<name>A0A0F9IIL9_9ZZZZ</name>
<comment type="caution">
    <text evidence="1">The sequence shown here is derived from an EMBL/GenBank/DDBJ whole genome shotgun (WGS) entry which is preliminary data.</text>
</comment>
<evidence type="ECO:0000313" key="1">
    <source>
        <dbReference type="EMBL" id="KKL87147.1"/>
    </source>
</evidence>
<sequence>MVFEPNAEWIRRNAELDKRPIYYIKIDGLT</sequence>
<accession>A0A0F9IIL9</accession>
<feature type="non-terminal residue" evidence="1">
    <location>
        <position position="30"/>
    </location>
</feature>
<dbReference type="AlphaFoldDB" id="A0A0F9IIL9"/>
<proteinExistence type="predicted"/>
<reference evidence="1" key="1">
    <citation type="journal article" date="2015" name="Nature">
        <title>Complex archaea that bridge the gap between prokaryotes and eukaryotes.</title>
        <authorList>
            <person name="Spang A."/>
            <person name="Saw J.H."/>
            <person name="Jorgensen S.L."/>
            <person name="Zaremba-Niedzwiedzka K."/>
            <person name="Martijn J."/>
            <person name="Lind A.E."/>
            <person name="van Eijk R."/>
            <person name="Schleper C."/>
            <person name="Guy L."/>
            <person name="Ettema T.J."/>
        </authorList>
    </citation>
    <scope>NUCLEOTIDE SEQUENCE</scope>
</reference>